<feature type="compositionally biased region" description="Polar residues" evidence="1">
    <location>
        <begin position="147"/>
        <end position="161"/>
    </location>
</feature>
<evidence type="ECO:0000256" key="1">
    <source>
        <dbReference type="SAM" id="MobiDB-lite"/>
    </source>
</evidence>
<accession>A0AA39YQZ7</accession>
<feature type="compositionally biased region" description="Polar residues" evidence="1">
    <location>
        <begin position="127"/>
        <end position="136"/>
    </location>
</feature>
<sequence length="230" mass="25431">MLRKKGSRKHVALGDEPPVACRGATACLTLDAAMRTRQGFRLSHLVFVWLTLQAPSSNGLSEAVSRSPASQLDSEHPPRGQWLGRLVGMLLKLIQCKQTVVLIPASTSTTTFGSFVSKTLRINNITRQKATPQESLGRSVLSKRPNRSQISSENNQNTMSHFQTRRFPARPILQCSIPTTTSPSKQIVLDPGLGALDRGNSRSRSGGYRACLERYLGILEGLRWYRQGLY</sequence>
<dbReference type="AlphaFoldDB" id="A0AA39YQZ7"/>
<gene>
    <name evidence="2" type="ORF">B0T16DRAFT_17844</name>
</gene>
<feature type="region of interest" description="Disordered" evidence="1">
    <location>
        <begin position="127"/>
        <end position="161"/>
    </location>
</feature>
<name>A0AA39YQZ7_9PEZI</name>
<evidence type="ECO:0000313" key="3">
    <source>
        <dbReference type="Proteomes" id="UP001174936"/>
    </source>
</evidence>
<keyword evidence="3" id="KW-1185">Reference proteome</keyword>
<evidence type="ECO:0000313" key="2">
    <source>
        <dbReference type="EMBL" id="KAK0655755.1"/>
    </source>
</evidence>
<organism evidence="2 3">
    <name type="scientific">Cercophora newfieldiana</name>
    <dbReference type="NCBI Taxonomy" id="92897"/>
    <lineage>
        <taxon>Eukaryota</taxon>
        <taxon>Fungi</taxon>
        <taxon>Dikarya</taxon>
        <taxon>Ascomycota</taxon>
        <taxon>Pezizomycotina</taxon>
        <taxon>Sordariomycetes</taxon>
        <taxon>Sordariomycetidae</taxon>
        <taxon>Sordariales</taxon>
        <taxon>Lasiosphaeriaceae</taxon>
        <taxon>Cercophora</taxon>
    </lineage>
</organism>
<dbReference type="EMBL" id="JAULSV010000001">
    <property type="protein sequence ID" value="KAK0655755.1"/>
    <property type="molecule type" value="Genomic_DNA"/>
</dbReference>
<proteinExistence type="predicted"/>
<reference evidence="2" key="1">
    <citation type="submission" date="2023-06" db="EMBL/GenBank/DDBJ databases">
        <title>Genome-scale phylogeny and comparative genomics of the fungal order Sordariales.</title>
        <authorList>
            <consortium name="Lawrence Berkeley National Laboratory"/>
            <person name="Hensen N."/>
            <person name="Bonometti L."/>
            <person name="Westerberg I."/>
            <person name="Brannstrom I.O."/>
            <person name="Guillou S."/>
            <person name="Cros-Aarteil S."/>
            <person name="Calhoun S."/>
            <person name="Haridas S."/>
            <person name="Kuo A."/>
            <person name="Mondo S."/>
            <person name="Pangilinan J."/>
            <person name="Riley R."/>
            <person name="Labutti K."/>
            <person name="Andreopoulos B."/>
            <person name="Lipzen A."/>
            <person name="Chen C."/>
            <person name="Yanf M."/>
            <person name="Daum C."/>
            <person name="Ng V."/>
            <person name="Clum A."/>
            <person name="Steindorff A."/>
            <person name="Ohm R."/>
            <person name="Martin F."/>
            <person name="Silar P."/>
            <person name="Natvig D."/>
            <person name="Lalanne C."/>
            <person name="Gautier V."/>
            <person name="Ament-Velasquez S.L."/>
            <person name="Kruys A."/>
            <person name="Hutchinson M.I."/>
            <person name="Powell A.J."/>
            <person name="Barry K."/>
            <person name="Miller A.N."/>
            <person name="Grigoriev I.V."/>
            <person name="Debuchy R."/>
            <person name="Gladieux P."/>
            <person name="Thoren M.H."/>
            <person name="Johannesson H."/>
        </authorList>
    </citation>
    <scope>NUCLEOTIDE SEQUENCE</scope>
    <source>
        <strain evidence="2">SMH2532-1</strain>
    </source>
</reference>
<comment type="caution">
    <text evidence="2">The sequence shown here is derived from an EMBL/GenBank/DDBJ whole genome shotgun (WGS) entry which is preliminary data.</text>
</comment>
<protein>
    <submittedName>
        <fullName evidence="2">Uncharacterized protein</fullName>
    </submittedName>
</protein>
<dbReference type="Proteomes" id="UP001174936">
    <property type="component" value="Unassembled WGS sequence"/>
</dbReference>